<dbReference type="EMBL" id="CP040908">
    <property type="protein sequence ID" value="QLL59698.1"/>
    <property type="molecule type" value="Genomic_DNA"/>
</dbReference>
<feature type="transmembrane region" description="Helical" evidence="1">
    <location>
        <begin position="229"/>
        <end position="250"/>
    </location>
</feature>
<feature type="transmembrane region" description="Helical" evidence="1">
    <location>
        <begin position="104"/>
        <end position="123"/>
    </location>
</feature>
<dbReference type="RefSeq" id="WP_152606156.1">
    <property type="nucleotide sequence ID" value="NZ_CP040908.1"/>
</dbReference>
<dbReference type="AlphaFoldDB" id="A0A7H9DWX2"/>
<gene>
    <name evidence="4" type="ORF">FH779_17105</name>
</gene>
<evidence type="ECO:0000259" key="3">
    <source>
        <dbReference type="Pfam" id="PF25853"/>
    </source>
</evidence>
<dbReference type="KEGG" id="efal:FH779_17105"/>
<keyword evidence="5" id="KW-1185">Reference proteome</keyword>
<feature type="domain" description="DUF6311" evidence="2">
    <location>
        <begin position="14"/>
        <end position="420"/>
    </location>
</feature>
<dbReference type="Pfam" id="PF25853">
    <property type="entry name" value="DUF6311_C"/>
    <property type="match status" value="1"/>
</dbReference>
<organism evidence="4 5">
    <name type="scientific">Empedobacter falsenii</name>
    <dbReference type="NCBI Taxonomy" id="343874"/>
    <lineage>
        <taxon>Bacteria</taxon>
        <taxon>Pseudomonadati</taxon>
        <taxon>Bacteroidota</taxon>
        <taxon>Flavobacteriia</taxon>
        <taxon>Flavobacteriales</taxon>
        <taxon>Weeksellaceae</taxon>
        <taxon>Empedobacter</taxon>
    </lineage>
</organism>
<dbReference type="Pfam" id="PF19830">
    <property type="entry name" value="DUF6311"/>
    <property type="match status" value="1"/>
</dbReference>
<keyword evidence="1" id="KW-0472">Membrane</keyword>
<keyword evidence="1" id="KW-1133">Transmembrane helix</keyword>
<evidence type="ECO:0000313" key="4">
    <source>
        <dbReference type="EMBL" id="QLL59698.1"/>
    </source>
</evidence>
<evidence type="ECO:0000259" key="2">
    <source>
        <dbReference type="Pfam" id="PF19830"/>
    </source>
</evidence>
<dbReference type="GeneID" id="78403209"/>
<proteinExistence type="predicted"/>
<protein>
    <submittedName>
        <fullName evidence="4">MFS transporter</fullName>
    </submittedName>
</protein>
<feature type="transmembrane region" description="Helical" evidence="1">
    <location>
        <begin position="331"/>
        <end position="350"/>
    </location>
</feature>
<evidence type="ECO:0000256" key="1">
    <source>
        <dbReference type="SAM" id="Phobius"/>
    </source>
</evidence>
<feature type="transmembrane region" description="Helical" evidence="1">
    <location>
        <begin position="130"/>
        <end position="147"/>
    </location>
</feature>
<name>A0A7H9DWX2_9FLAO</name>
<feature type="transmembrane region" description="Helical" evidence="1">
    <location>
        <begin position="7"/>
        <end position="29"/>
    </location>
</feature>
<dbReference type="OrthoDB" id="1814621at2"/>
<reference evidence="4 5" key="1">
    <citation type="submission" date="2019-06" db="EMBL/GenBank/DDBJ databases">
        <title>Emergence of pandrug resistant Empedobacter falsenii in China.</title>
        <authorList>
            <person name="Dong N."/>
            <person name="Chen S."/>
            <person name="Zhang R."/>
        </authorList>
    </citation>
    <scope>NUCLEOTIDE SEQUENCE [LARGE SCALE GENOMIC DNA]</scope>
    <source>
        <strain evidence="4 5">1681-1</strain>
    </source>
</reference>
<evidence type="ECO:0000313" key="5">
    <source>
        <dbReference type="Proteomes" id="UP000510643"/>
    </source>
</evidence>
<dbReference type="Proteomes" id="UP000510643">
    <property type="component" value="Chromosome"/>
</dbReference>
<dbReference type="InterPro" id="IPR046278">
    <property type="entry name" value="DUF6311"/>
</dbReference>
<sequence>MKLKLHIDYLSGFIISLIIFILKFGLHVLNPSNTKWLLEVYHDWGQHFLGWSFYRNSPWTFPIGTNSEWYYPIGTNVGITDSIPLFAIPFKLISGILPIDFQYFGLWFLVCYILNGFFTIKLLKVFNVKNILILSTAVIIINTNPVLLFRTLHPSLCAQWLIIASFYFYFKPLEKGKYADKFALYHIILLIISGLIHPYLTLISLAFFFIYFVKNILISKVYDWKKGLFYFLSGIIALLFIWFIVGILSFDSTNLEVTNAYGLYSWNLNSFFNGGGFSKYFPQLPQKTWHQYEGYSYLGIGSMFMLCLAFILTFPIFIIRKKIEKKTYLTYLLFSVALLFFTGFAITNIVTYNDQTLYELKAPELIIKLGNVFRASARYIWVIYYALLLFAIIIISRIKINQYIIGTLLIILAFVNIYDTSMFFTNDKYSDGKYEVPFEKVDFLNQVFSKVDHIIMYPPYENSLENQNDYQDFGYLAYKNNCKITSAYVARTNGEEQVKFEQLINKQLLEGKTPEKSAFITKIDYLDRFALLINTGKFAIEKFGQYYIIYPKEIINQQFDLNNFINQNLETKSKLFLATFEKSILSQNRTENVKGNFDEILVKEKVLLISGWAYIEGHKNPSITHTKFVLKDMLNNEFVVDAKISDRNDIMEIFKGDSAMLKTGAQGVFKINNLKPGDYNLSIVIEDENNILHSSDIQQTISIGTNEILLPILTKNVSNNTTVKASIDTIEKDKDKENSFKINGWSAIENRDNEKTKVEIILKKDNQLYAIKTYKSSRPDLKEAFPNEKNIQFAGFKTEFSIAKLPKGKYAVGLRTISDDAKLVNITFYNELVVK</sequence>
<feature type="transmembrane region" description="Helical" evidence="1">
    <location>
        <begin position="295"/>
        <end position="319"/>
    </location>
</feature>
<dbReference type="InterPro" id="IPR058671">
    <property type="entry name" value="DUF6311_C"/>
</dbReference>
<feature type="transmembrane region" description="Helical" evidence="1">
    <location>
        <begin position="153"/>
        <end position="170"/>
    </location>
</feature>
<feature type="domain" description="DUF6311" evidence="3">
    <location>
        <begin position="443"/>
        <end position="551"/>
    </location>
</feature>
<feature type="transmembrane region" description="Helical" evidence="1">
    <location>
        <begin position="403"/>
        <end position="424"/>
    </location>
</feature>
<keyword evidence="1" id="KW-0812">Transmembrane</keyword>
<feature type="transmembrane region" description="Helical" evidence="1">
    <location>
        <begin position="379"/>
        <end position="396"/>
    </location>
</feature>
<accession>A0A7H9DWX2</accession>
<feature type="transmembrane region" description="Helical" evidence="1">
    <location>
        <begin position="182"/>
        <end position="199"/>
    </location>
</feature>